<feature type="binding site" evidence="21">
    <location>
        <begin position="294"/>
        <end position="300"/>
    </location>
    <ligand>
        <name>NADP(+)</name>
        <dbReference type="ChEBI" id="CHEBI:58349"/>
    </ligand>
</feature>
<comment type="function">
    <text evidence="1 19">Converts 2,5-diamino-6-(ribosylamino)-4(3h)-pyrimidinone 5'-phosphate into 5-amino-6-(ribosylamino)-2,4(1h,3h)-pyrimidinedione 5'-phosphate.</text>
</comment>
<dbReference type="Pfam" id="PF01872">
    <property type="entry name" value="RibD_C"/>
    <property type="match status" value="1"/>
</dbReference>
<dbReference type="GO" id="GO:0008835">
    <property type="term" value="F:diaminohydroxyphosphoribosylaminopyrimidine deaminase activity"/>
    <property type="evidence" value="ECO:0007669"/>
    <property type="project" value="UniProtKB-EC"/>
</dbReference>
<dbReference type="PROSITE" id="PS00903">
    <property type="entry name" value="CYT_DCMP_DEAMINASES_1"/>
    <property type="match status" value="1"/>
</dbReference>
<keyword evidence="10 19" id="KW-0378">Hydrolase</keyword>
<feature type="binding site" evidence="21">
    <location>
        <position position="167"/>
    </location>
    <ligand>
        <name>substrate</name>
    </ligand>
</feature>
<dbReference type="GO" id="GO:0050661">
    <property type="term" value="F:NADP binding"/>
    <property type="evidence" value="ECO:0007669"/>
    <property type="project" value="InterPro"/>
</dbReference>
<dbReference type="SUPFAM" id="SSF53597">
    <property type="entry name" value="Dihydrofolate reductase-like"/>
    <property type="match status" value="1"/>
</dbReference>
<dbReference type="InterPro" id="IPR050765">
    <property type="entry name" value="Riboflavin_Biosynth_HTPR"/>
</dbReference>
<dbReference type="EC" id="1.1.1.193" evidence="19"/>
<comment type="similarity">
    <text evidence="5 19">In the C-terminal section; belongs to the HTP reductase family.</text>
</comment>
<sequence>MAERFMRRALELAAKGEGKVNPNPLVGAVIVKDNRIIGEGYHEYYGGAHAEINAIKNSKESLEGATIYVTLEPCHHYGKTPPCVDEIIKRKFSKVVIGQVDPNPLVAGKSVEKLKTHGIEVRVGVLEEECKKLNEVFNKYILINKPYVVLKAAMSLDGKIATASGESMWITGEISRENVHKLRNKYSAIMVGVNTVIKDNPSLTCRLVNGRNPVRVIVDSSLRIPLESKVLDINNNSRCIIATSQKASREKITELKDKGIEILILPLKDEKVDIKELIEALGKLKIDSILLEGGGTLNFSFLEEGLVDKVQFYIAPKLIGGKDAKTPIEGIGIKRLSEHFEIDDMQINKLGEDLLIEGYLRR</sequence>
<dbReference type="GO" id="GO:0009231">
    <property type="term" value="P:riboflavin biosynthetic process"/>
    <property type="evidence" value="ECO:0007669"/>
    <property type="project" value="UniProtKB-UniPathway"/>
</dbReference>
<feature type="binding site" evidence="22">
    <location>
        <position position="83"/>
    </location>
    <ligand>
        <name>Zn(2+)</name>
        <dbReference type="ChEBI" id="CHEBI:29105"/>
        <note>catalytic</note>
    </ligand>
</feature>
<dbReference type="EMBL" id="CP059378">
    <property type="protein sequence ID" value="QLY79828.1"/>
    <property type="molecule type" value="Genomic_DNA"/>
</dbReference>
<reference evidence="24 25" key="1">
    <citation type="submission" date="2020-07" db="EMBL/GenBank/DDBJ databases">
        <title>Electron transfer.</title>
        <authorList>
            <person name="Huang L."/>
            <person name="Liu X."/>
            <person name="Zhou S."/>
        </authorList>
    </citation>
    <scope>NUCLEOTIDE SEQUENCE [LARGE SCALE GENOMIC DNA]</scope>
    <source>
        <strain evidence="24 25">Lx1</strain>
    </source>
</reference>
<comment type="similarity">
    <text evidence="4 19">In the N-terminal section; belongs to the cytidine and deoxycytidylate deaminase family.</text>
</comment>
<dbReference type="InterPro" id="IPR004794">
    <property type="entry name" value="Eubact_RibD"/>
</dbReference>
<dbReference type="RefSeq" id="WP_181601812.1">
    <property type="nucleotide sequence ID" value="NZ_CP059378.1"/>
</dbReference>
<feature type="binding site" evidence="21">
    <location>
        <position position="169"/>
    </location>
    <ligand>
        <name>NADP(+)</name>
        <dbReference type="ChEBI" id="CHEBI:58349"/>
    </ligand>
</feature>
<evidence type="ECO:0000256" key="19">
    <source>
        <dbReference type="PIRNR" id="PIRNR006769"/>
    </source>
</evidence>
<feature type="binding site" evidence="22">
    <location>
        <position position="49"/>
    </location>
    <ligand>
        <name>Zn(2+)</name>
        <dbReference type="ChEBI" id="CHEBI:29105"/>
        <note>catalytic</note>
    </ligand>
</feature>
<dbReference type="PANTHER" id="PTHR38011">
    <property type="entry name" value="DIHYDROFOLATE REDUCTASE FAMILY PROTEIN (AFU_ORTHOLOGUE AFUA_8G06820)"/>
    <property type="match status" value="1"/>
</dbReference>
<dbReference type="InterPro" id="IPR002125">
    <property type="entry name" value="CMP_dCMP_dom"/>
</dbReference>
<dbReference type="GO" id="GO:0008270">
    <property type="term" value="F:zinc ion binding"/>
    <property type="evidence" value="ECO:0007669"/>
    <property type="project" value="InterPro"/>
</dbReference>
<keyword evidence="11 19" id="KW-0862">Zinc</keyword>
<feature type="binding site" evidence="21">
    <location>
        <position position="153"/>
    </location>
    <ligand>
        <name>NADP(+)</name>
        <dbReference type="ChEBI" id="CHEBI:58349"/>
    </ligand>
</feature>
<evidence type="ECO:0000256" key="16">
    <source>
        <dbReference type="ARBA" id="ARBA00049020"/>
    </source>
</evidence>
<evidence type="ECO:0000256" key="15">
    <source>
        <dbReference type="ARBA" id="ARBA00047550"/>
    </source>
</evidence>
<evidence type="ECO:0000256" key="1">
    <source>
        <dbReference type="ARBA" id="ARBA00002151"/>
    </source>
</evidence>
<dbReference type="PIRSF" id="PIRSF006769">
    <property type="entry name" value="RibD"/>
    <property type="match status" value="1"/>
</dbReference>
<evidence type="ECO:0000256" key="5">
    <source>
        <dbReference type="ARBA" id="ARBA00007417"/>
    </source>
</evidence>
<dbReference type="CDD" id="cd01284">
    <property type="entry name" value="Riboflavin_deaminase-reductase"/>
    <property type="match status" value="1"/>
</dbReference>
<accession>A0A7D6VQY9</accession>
<dbReference type="PROSITE" id="PS51747">
    <property type="entry name" value="CYT_DCMP_DEAMINASES_2"/>
    <property type="match status" value="1"/>
</dbReference>
<evidence type="ECO:0000256" key="12">
    <source>
        <dbReference type="ARBA" id="ARBA00022857"/>
    </source>
</evidence>
<dbReference type="NCBIfam" id="TIGR00227">
    <property type="entry name" value="ribD_Cterm"/>
    <property type="match status" value="1"/>
</dbReference>
<comment type="pathway">
    <text evidence="3 19">Cofactor biosynthesis; riboflavin biosynthesis; 5-amino-6-(D-ribitylamino)uracil from GTP: step 3/4.</text>
</comment>
<comment type="catalytic activity">
    <reaction evidence="16">
        <text>2,5-diamino-6-(1-D-ribitylamino)pyrimidin-4(3H)-one 5'-phosphate + NADP(+) = 2,5-diamino-6-(1-D-ribosylamino)pyrimidin-4(3H)-one 5'-phosphate + NADPH + H(+)</text>
        <dbReference type="Rhea" id="RHEA:27278"/>
        <dbReference type="ChEBI" id="CHEBI:15378"/>
        <dbReference type="ChEBI" id="CHEBI:57783"/>
        <dbReference type="ChEBI" id="CHEBI:58349"/>
        <dbReference type="ChEBI" id="CHEBI:58890"/>
        <dbReference type="ChEBI" id="CHEBI:59545"/>
        <dbReference type="EC" id="1.1.1.302"/>
    </reaction>
</comment>
<evidence type="ECO:0000256" key="11">
    <source>
        <dbReference type="ARBA" id="ARBA00022833"/>
    </source>
</evidence>
<feature type="binding site" evidence="22">
    <location>
        <position position="74"/>
    </location>
    <ligand>
        <name>Zn(2+)</name>
        <dbReference type="ChEBI" id="CHEBI:29105"/>
        <note>catalytic</note>
    </ligand>
</feature>
<evidence type="ECO:0000256" key="22">
    <source>
        <dbReference type="PIRSR" id="PIRSR006769-3"/>
    </source>
</evidence>
<comment type="catalytic activity">
    <reaction evidence="18 19">
        <text>2,5-diamino-6-hydroxy-4-(5-phosphoribosylamino)-pyrimidine + H2O + H(+) = 5-amino-6-(5-phospho-D-ribosylamino)uracil + NH4(+)</text>
        <dbReference type="Rhea" id="RHEA:21868"/>
        <dbReference type="ChEBI" id="CHEBI:15377"/>
        <dbReference type="ChEBI" id="CHEBI:15378"/>
        <dbReference type="ChEBI" id="CHEBI:28938"/>
        <dbReference type="ChEBI" id="CHEBI:58453"/>
        <dbReference type="ChEBI" id="CHEBI:58614"/>
        <dbReference type="EC" id="3.5.4.26"/>
    </reaction>
</comment>
<name>A0A7D6VQY9_9CLOT</name>
<gene>
    <name evidence="24" type="primary">ribD</name>
    <name evidence="24" type="ORF">HZF06_22895</name>
</gene>
<feature type="binding site" evidence="21">
    <location>
        <position position="292"/>
    </location>
    <ligand>
        <name>substrate</name>
    </ligand>
</feature>
<evidence type="ECO:0000256" key="4">
    <source>
        <dbReference type="ARBA" id="ARBA00005259"/>
    </source>
</evidence>
<dbReference type="Proteomes" id="UP000512286">
    <property type="component" value="Chromosome"/>
</dbReference>
<dbReference type="NCBIfam" id="TIGR01508">
    <property type="entry name" value="rib_reduct_arch"/>
    <property type="match status" value="1"/>
</dbReference>
<dbReference type="InterPro" id="IPR006401">
    <property type="entry name" value="Rib_reduct_arc"/>
</dbReference>
<feature type="binding site" evidence="21">
    <location>
        <position position="203"/>
    </location>
    <ligand>
        <name>substrate</name>
    </ligand>
</feature>
<dbReference type="PANTHER" id="PTHR38011:SF7">
    <property type="entry name" value="2,5-DIAMINO-6-RIBOSYLAMINO-4(3H)-PYRIMIDINONE 5'-PHOSPHATE REDUCTASE"/>
    <property type="match status" value="1"/>
</dbReference>
<evidence type="ECO:0000256" key="17">
    <source>
        <dbReference type="ARBA" id="ARBA00049861"/>
    </source>
</evidence>
<evidence type="ECO:0000256" key="13">
    <source>
        <dbReference type="ARBA" id="ARBA00023002"/>
    </source>
</evidence>
<feature type="active site" description="Proton donor" evidence="20">
    <location>
        <position position="51"/>
    </location>
</feature>
<keyword evidence="8 19" id="KW-0686">Riboflavin biosynthesis</keyword>
<dbReference type="UniPathway" id="UPA00275">
    <property type="reaction ID" value="UER00401"/>
</dbReference>
<feature type="domain" description="CMP/dCMP-type deaminase" evidence="23">
    <location>
        <begin position="1"/>
        <end position="122"/>
    </location>
</feature>
<feature type="binding site" evidence="21">
    <location>
        <position position="220"/>
    </location>
    <ligand>
        <name>NADP(+)</name>
        <dbReference type="ChEBI" id="CHEBI:58349"/>
    </ligand>
</feature>
<dbReference type="Pfam" id="PF00383">
    <property type="entry name" value="dCMP_cyt_deam_1"/>
    <property type="match status" value="1"/>
</dbReference>
<keyword evidence="9 19" id="KW-0479">Metal-binding</keyword>
<evidence type="ECO:0000256" key="14">
    <source>
        <dbReference type="ARBA" id="ARBA00023268"/>
    </source>
</evidence>
<evidence type="ECO:0000313" key="25">
    <source>
        <dbReference type="Proteomes" id="UP000512286"/>
    </source>
</evidence>
<dbReference type="InterPro" id="IPR024072">
    <property type="entry name" value="DHFR-like_dom_sf"/>
</dbReference>
<evidence type="ECO:0000256" key="18">
    <source>
        <dbReference type="ARBA" id="ARBA00049886"/>
    </source>
</evidence>
<evidence type="ECO:0000256" key="7">
    <source>
        <dbReference type="ARBA" id="ARBA00011738"/>
    </source>
</evidence>
<protein>
    <recommendedName>
        <fullName evidence="19">Riboflavin biosynthesis protein RibD</fullName>
    </recommendedName>
    <domain>
        <recommendedName>
            <fullName evidence="19">Diaminohydroxyphosphoribosylaminopyrimidine deaminase</fullName>
            <shortName evidence="19">DRAP deaminase</shortName>
            <ecNumber evidence="19">3.5.4.26</ecNumber>
        </recommendedName>
        <alternativeName>
            <fullName evidence="19">Riboflavin-specific deaminase</fullName>
        </alternativeName>
    </domain>
    <domain>
        <recommendedName>
            <fullName evidence="19">5-amino-6-(5-phosphoribosylamino)uracil reductase</fullName>
            <ecNumber evidence="19">1.1.1.193</ecNumber>
        </recommendedName>
        <alternativeName>
            <fullName evidence="19">HTP reductase</fullName>
        </alternativeName>
    </domain>
</protein>
<comment type="catalytic activity">
    <reaction evidence="15">
        <text>2,5-diamino-6-(1-D-ribitylamino)pyrimidin-4(3H)-one 5'-phosphate + NAD(+) = 2,5-diamino-6-(1-D-ribosylamino)pyrimidin-4(3H)-one 5'-phosphate + NADH + H(+)</text>
        <dbReference type="Rhea" id="RHEA:27274"/>
        <dbReference type="ChEBI" id="CHEBI:15378"/>
        <dbReference type="ChEBI" id="CHEBI:57540"/>
        <dbReference type="ChEBI" id="CHEBI:57945"/>
        <dbReference type="ChEBI" id="CHEBI:58890"/>
        <dbReference type="ChEBI" id="CHEBI:59545"/>
        <dbReference type="EC" id="1.1.1.302"/>
    </reaction>
</comment>
<evidence type="ECO:0000256" key="3">
    <source>
        <dbReference type="ARBA" id="ARBA00004910"/>
    </source>
</evidence>
<dbReference type="KEGG" id="cint:HZF06_22895"/>
<evidence type="ECO:0000259" key="23">
    <source>
        <dbReference type="PROSITE" id="PS51747"/>
    </source>
</evidence>
<dbReference type="GO" id="GO:0008703">
    <property type="term" value="F:5-amino-6-(5-phosphoribosylamino)uracil reductase activity"/>
    <property type="evidence" value="ECO:0007669"/>
    <property type="project" value="UniProtKB-EC"/>
</dbReference>
<evidence type="ECO:0000313" key="24">
    <source>
        <dbReference type="EMBL" id="QLY79828.1"/>
    </source>
</evidence>
<dbReference type="NCBIfam" id="TIGR00326">
    <property type="entry name" value="eubact_ribD"/>
    <property type="match status" value="1"/>
</dbReference>
<feature type="binding site" evidence="21">
    <location>
        <position position="206"/>
    </location>
    <ligand>
        <name>substrate</name>
    </ligand>
</feature>
<evidence type="ECO:0000256" key="20">
    <source>
        <dbReference type="PIRSR" id="PIRSR006769-1"/>
    </source>
</evidence>
<comment type="catalytic activity">
    <reaction evidence="17 19">
        <text>5-amino-6-(5-phospho-D-ribitylamino)uracil + NADP(+) = 5-amino-6-(5-phospho-D-ribosylamino)uracil + NADPH + H(+)</text>
        <dbReference type="Rhea" id="RHEA:17845"/>
        <dbReference type="ChEBI" id="CHEBI:15378"/>
        <dbReference type="ChEBI" id="CHEBI:57783"/>
        <dbReference type="ChEBI" id="CHEBI:58349"/>
        <dbReference type="ChEBI" id="CHEBI:58421"/>
        <dbReference type="ChEBI" id="CHEBI:58453"/>
        <dbReference type="EC" id="1.1.1.193"/>
    </reaction>
</comment>
<comment type="subunit">
    <text evidence="7">Homodimer.</text>
</comment>
<dbReference type="EC" id="3.5.4.26" evidence="19"/>
<evidence type="ECO:0000256" key="8">
    <source>
        <dbReference type="ARBA" id="ARBA00022619"/>
    </source>
</evidence>
<dbReference type="SUPFAM" id="SSF53927">
    <property type="entry name" value="Cytidine deaminase-like"/>
    <property type="match status" value="1"/>
</dbReference>
<feature type="binding site" evidence="21">
    <location>
        <position position="183"/>
    </location>
    <ligand>
        <name>substrate</name>
    </ligand>
</feature>
<dbReference type="InterPro" id="IPR002734">
    <property type="entry name" value="RibDG_C"/>
</dbReference>
<dbReference type="AlphaFoldDB" id="A0A7D6VQY9"/>
<evidence type="ECO:0000256" key="10">
    <source>
        <dbReference type="ARBA" id="ARBA00022801"/>
    </source>
</evidence>
<dbReference type="InterPro" id="IPR016193">
    <property type="entry name" value="Cytidine_deaminase-like"/>
</dbReference>
<feature type="binding site" evidence="21">
    <location>
        <position position="199"/>
    </location>
    <ligand>
        <name>NADP(+)</name>
        <dbReference type="ChEBI" id="CHEBI:58349"/>
    </ligand>
</feature>
<keyword evidence="14" id="KW-0511">Multifunctional enzyme</keyword>
<dbReference type="FunFam" id="3.40.140.10:FF:000025">
    <property type="entry name" value="Riboflavin biosynthesis protein RibD"/>
    <property type="match status" value="1"/>
</dbReference>
<keyword evidence="13 19" id="KW-0560">Oxidoreductase</keyword>
<keyword evidence="12 19" id="KW-0521">NADP</keyword>
<proteinExistence type="inferred from homology"/>
<dbReference type="InterPro" id="IPR011549">
    <property type="entry name" value="RibD_C"/>
</dbReference>
<comment type="pathway">
    <text evidence="2 19">Cofactor biosynthesis; riboflavin biosynthesis; 5-amino-6-(D-ribitylamino)uracil from GTP: step 2/4.</text>
</comment>
<comment type="cofactor">
    <cofactor evidence="19 22">
        <name>Zn(2+)</name>
        <dbReference type="ChEBI" id="CHEBI:29105"/>
    </cofactor>
    <text evidence="19 22">Binds 1 zinc ion.</text>
</comment>
<feature type="binding site" evidence="21">
    <location>
        <position position="195"/>
    </location>
    <ligand>
        <name>NADP(+)</name>
        <dbReference type="ChEBI" id="CHEBI:58349"/>
    </ligand>
</feature>
<evidence type="ECO:0000256" key="2">
    <source>
        <dbReference type="ARBA" id="ARBA00004882"/>
    </source>
</evidence>
<evidence type="ECO:0000256" key="21">
    <source>
        <dbReference type="PIRSR" id="PIRSR006769-2"/>
    </source>
</evidence>
<dbReference type="InterPro" id="IPR016192">
    <property type="entry name" value="APOBEC/CMP_deaminase_Zn-bd"/>
</dbReference>
<dbReference type="Gene3D" id="3.40.140.10">
    <property type="entry name" value="Cytidine Deaminase, domain 2"/>
    <property type="match status" value="1"/>
</dbReference>
<evidence type="ECO:0000256" key="9">
    <source>
        <dbReference type="ARBA" id="ARBA00022723"/>
    </source>
</evidence>
<comment type="similarity">
    <text evidence="6">Belongs to the HTP reductase family.</text>
</comment>
<evidence type="ECO:0000256" key="6">
    <source>
        <dbReference type="ARBA" id="ARBA00009723"/>
    </source>
</evidence>
<organism evidence="24 25">
    <name type="scientific">Clostridium intestinale</name>
    <dbReference type="NCBI Taxonomy" id="36845"/>
    <lineage>
        <taxon>Bacteria</taxon>
        <taxon>Bacillati</taxon>
        <taxon>Bacillota</taxon>
        <taxon>Clostridia</taxon>
        <taxon>Eubacteriales</taxon>
        <taxon>Clostridiaceae</taxon>
        <taxon>Clostridium</taxon>
    </lineage>
</organism>
<dbReference type="Gene3D" id="3.40.430.10">
    <property type="entry name" value="Dihydrofolate Reductase, subunit A"/>
    <property type="match status" value="1"/>
</dbReference>